<keyword evidence="3" id="KW-0812">Transmembrane</keyword>
<feature type="domain" description="Ig-like" evidence="4">
    <location>
        <begin position="706"/>
        <end position="786"/>
    </location>
</feature>
<dbReference type="Gene3D" id="3.30.500.10">
    <property type="entry name" value="MHC class I-like antigen recognition-like"/>
    <property type="match status" value="3"/>
</dbReference>
<dbReference type="GO" id="GO:0001916">
    <property type="term" value="P:positive regulation of T cell mediated cytotoxicity"/>
    <property type="evidence" value="ECO:0007669"/>
    <property type="project" value="TreeGrafter"/>
</dbReference>
<dbReference type="Proteomes" id="UP001333110">
    <property type="component" value="Unassembled WGS sequence"/>
</dbReference>
<feature type="domain" description="Ig-like" evidence="4">
    <location>
        <begin position="324"/>
        <end position="404"/>
    </location>
</feature>
<dbReference type="PROSITE" id="PS00290">
    <property type="entry name" value="IG_MHC"/>
    <property type="match status" value="2"/>
</dbReference>
<dbReference type="Pfam" id="PF07654">
    <property type="entry name" value="C1-set"/>
    <property type="match status" value="3"/>
</dbReference>
<comment type="caution">
    <text evidence="5">The sequence shown here is derived from an EMBL/GenBank/DDBJ whole genome shotgun (WGS) entry which is preliminary data.</text>
</comment>
<dbReference type="InterPro" id="IPR011162">
    <property type="entry name" value="MHC_I/II-like_Ag-recog"/>
</dbReference>
<dbReference type="PANTHER" id="PTHR16675:SF160">
    <property type="entry name" value="T-CELL SURFACE GLYCOPROTEIN CD1A"/>
    <property type="match status" value="1"/>
</dbReference>
<dbReference type="InterPro" id="IPR013783">
    <property type="entry name" value="Ig-like_fold"/>
</dbReference>
<dbReference type="InterPro" id="IPR036179">
    <property type="entry name" value="Ig-like_dom_sf"/>
</dbReference>
<dbReference type="SUPFAM" id="SSF48726">
    <property type="entry name" value="Immunoglobulin"/>
    <property type="match status" value="3"/>
</dbReference>
<feature type="transmembrane region" description="Helical" evidence="3">
    <location>
        <begin position="1009"/>
        <end position="1035"/>
    </location>
</feature>
<dbReference type="GO" id="GO:0030884">
    <property type="term" value="F:exogenous lipid antigen binding"/>
    <property type="evidence" value="ECO:0007669"/>
    <property type="project" value="TreeGrafter"/>
</dbReference>
<dbReference type="GO" id="GO:0071723">
    <property type="term" value="F:lipopeptide binding"/>
    <property type="evidence" value="ECO:0007669"/>
    <property type="project" value="TreeGrafter"/>
</dbReference>
<feature type="transmembrane region" description="Helical" evidence="3">
    <location>
        <begin position="421"/>
        <end position="446"/>
    </location>
</feature>
<evidence type="ECO:0000259" key="4">
    <source>
        <dbReference type="PROSITE" id="PS50835"/>
    </source>
</evidence>
<keyword evidence="3" id="KW-0472">Membrane</keyword>
<dbReference type="InterPro" id="IPR050208">
    <property type="entry name" value="MHC_class-I_related"/>
</dbReference>
<keyword evidence="3" id="KW-1133">Transmembrane helix</keyword>
<dbReference type="GO" id="GO:0005615">
    <property type="term" value="C:extracellular space"/>
    <property type="evidence" value="ECO:0007669"/>
    <property type="project" value="TreeGrafter"/>
</dbReference>
<dbReference type="InterPro" id="IPR037055">
    <property type="entry name" value="MHC_I-like_Ag-recog_sf"/>
</dbReference>
<dbReference type="EMBL" id="JAUNZN010000010">
    <property type="protein sequence ID" value="KAK4815137.1"/>
    <property type="molecule type" value="Genomic_DNA"/>
</dbReference>
<dbReference type="GO" id="GO:0048007">
    <property type="term" value="P:antigen processing and presentation, exogenous lipid antigen via MHC class Ib"/>
    <property type="evidence" value="ECO:0007669"/>
    <property type="project" value="TreeGrafter"/>
</dbReference>
<keyword evidence="6" id="KW-1185">Reference proteome</keyword>
<evidence type="ECO:0000256" key="3">
    <source>
        <dbReference type="SAM" id="Phobius"/>
    </source>
</evidence>
<evidence type="ECO:0000313" key="6">
    <source>
        <dbReference type="Proteomes" id="UP001333110"/>
    </source>
</evidence>
<evidence type="ECO:0000256" key="2">
    <source>
        <dbReference type="SAM" id="MobiDB-lite"/>
    </source>
</evidence>
<dbReference type="PROSITE" id="PS50835">
    <property type="entry name" value="IG_LIKE"/>
    <property type="match status" value="3"/>
</dbReference>
<feature type="domain" description="Ig-like" evidence="4">
    <location>
        <begin position="60"/>
        <end position="99"/>
    </location>
</feature>
<feature type="compositionally biased region" description="Polar residues" evidence="2">
    <location>
        <begin position="29"/>
        <end position="50"/>
    </location>
</feature>
<evidence type="ECO:0000313" key="5">
    <source>
        <dbReference type="EMBL" id="KAK4815137.1"/>
    </source>
</evidence>
<dbReference type="GO" id="GO:0009897">
    <property type="term" value="C:external side of plasma membrane"/>
    <property type="evidence" value="ECO:0007669"/>
    <property type="project" value="TreeGrafter"/>
</dbReference>
<dbReference type="Pfam" id="PF16497">
    <property type="entry name" value="MHC_I_3"/>
    <property type="match status" value="2"/>
</dbReference>
<dbReference type="SUPFAM" id="SSF54452">
    <property type="entry name" value="MHC antigen-recognition domain"/>
    <property type="match status" value="3"/>
</dbReference>
<feature type="region of interest" description="Disordered" evidence="2">
    <location>
        <begin position="891"/>
        <end position="973"/>
    </location>
</feature>
<keyword evidence="1" id="KW-0325">Glycoprotein</keyword>
<dbReference type="GO" id="GO:0048006">
    <property type="term" value="P:antigen processing and presentation, endogenous lipid antigen via MHC class Ib"/>
    <property type="evidence" value="ECO:0007669"/>
    <property type="project" value="TreeGrafter"/>
</dbReference>
<sequence>MVSKTGCFTREGELRVTTREEGRYITNKEPGSQSKCRGQASSAKTLGDITSSPHSHPPEPSMAMVFAHRPGPALLLLVCHITGFYPRPISVAWLRDGQEVTKRHGASAQPGAMGSRGMQSGCGNRVRLPCGKDSHIGVNPPGTFTIRLLQTSTFENTSFVDTEGLGLLEDIELGSLDKHTWTIRFYQPWVRPALPRSDWDAIENMIKIYLQQFSHLINEGAMQKDVPYPFVAQCMAGCELYPNRTSRAFAYVGYNGQDFLHFNTDNATWLLSQDTSLSRYVQAILQNYTAFSELVEVLFNDTCVDDMEMLLHYGKAALERQETPMATVFARTPRPDQLLLVCRVTGFYPRPISVAWLRDGQEVPPGPALNTSAILPNADLTYQLRSVLAVAPHDGHSYACRVRHRSLGTRSLLIPWGNSEVVLIAGLGAGLLAAVAVAAIAALWVWRRRWALPSPSLLRLFMLKTLFRLSYLPHIPSPQLGTFGALPDTSAPVPLAESHRYDCWAGLKRGTPQPFPSPSSFPAEPQVFRVLLTSLFTNVSSAEVSGVALLGDVPIFALDPANWSIHFHWPWAHQATAEGDMEKIKSHSKLLLRNVVRYVHEMVQQAQMDYPLVVQIRVGCLLHPNRTSWGFMDVGEGGRDLTAFKVERQCWEPQQPSLLAELVSKSLTSKKAITGLLEHLLSITCQSYILTLCRYGRADLERQETPMATVFARTPRPDQLLLVCHVTGFYPQPISVAWLRDGQEVPPGPALNTSTILPNADLTYQLRSVLAVVPHDGHSYACRVHHRSLGTRSLLIPWGSCKLHLFQTFIFHNTSFVDISAWATLEDIVFATLQKYTWNILYLHPWVYPALPAAEWENLHNLFRIYMHNFILSLASDARLYQTPCEYQVLSTSSPKEKRREGKGREGKGREGKGREGKGREGKGREGKGREGKGREGKGREGKGREGKGREGKGREGKGREGKGREGKNSLVGRTYNDHLVQLPDHFRADPTLALAVQIRLSHFNLSSLIHLLVVLMFVRGPTLVYVSIYVTYFYNQVLCLGSNILP</sequence>
<accession>A0AAN7NG40</accession>
<dbReference type="InterPro" id="IPR003597">
    <property type="entry name" value="Ig_C1-set"/>
</dbReference>
<feature type="compositionally biased region" description="Basic and acidic residues" evidence="2">
    <location>
        <begin position="895"/>
        <end position="968"/>
    </location>
</feature>
<dbReference type="GO" id="GO:0030883">
    <property type="term" value="F:endogenous lipid antigen binding"/>
    <property type="evidence" value="ECO:0007669"/>
    <property type="project" value="TreeGrafter"/>
</dbReference>
<organism evidence="5 6">
    <name type="scientific">Mycteria americana</name>
    <name type="common">Wood stork</name>
    <dbReference type="NCBI Taxonomy" id="33587"/>
    <lineage>
        <taxon>Eukaryota</taxon>
        <taxon>Metazoa</taxon>
        <taxon>Chordata</taxon>
        <taxon>Craniata</taxon>
        <taxon>Vertebrata</taxon>
        <taxon>Euteleostomi</taxon>
        <taxon>Archelosauria</taxon>
        <taxon>Archosauria</taxon>
        <taxon>Dinosauria</taxon>
        <taxon>Saurischia</taxon>
        <taxon>Theropoda</taxon>
        <taxon>Coelurosauria</taxon>
        <taxon>Aves</taxon>
        <taxon>Neognathae</taxon>
        <taxon>Neoaves</taxon>
        <taxon>Aequornithes</taxon>
        <taxon>Ciconiiformes</taxon>
        <taxon>Ciconiidae</taxon>
        <taxon>Mycteria</taxon>
    </lineage>
</organism>
<dbReference type="InterPro" id="IPR003006">
    <property type="entry name" value="Ig/MHC_CS"/>
</dbReference>
<dbReference type="Gene3D" id="2.60.40.10">
    <property type="entry name" value="Immunoglobulins"/>
    <property type="match status" value="3"/>
</dbReference>
<dbReference type="SMART" id="SM00407">
    <property type="entry name" value="IGc1"/>
    <property type="match status" value="3"/>
</dbReference>
<reference evidence="5 6" key="1">
    <citation type="journal article" date="2023" name="J. Hered.">
        <title>Chromosome-level genome of the wood stork (Mycteria americana) provides insight into avian chromosome evolution.</title>
        <authorList>
            <person name="Flamio R. Jr."/>
            <person name="Ramstad K.M."/>
        </authorList>
    </citation>
    <scope>NUCLEOTIDE SEQUENCE [LARGE SCALE GENOMIC DNA]</scope>
    <source>
        <strain evidence="5">JAX WOST 10</strain>
    </source>
</reference>
<feature type="region of interest" description="Disordered" evidence="2">
    <location>
        <begin position="26"/>
        <end position="59"/>
    </location>
</feature>
<dbReference type="PANTHER" id="PTHR16675">
    <property type="entry name" value="MHC CLASS I-RELATED"/>
    <property type="match status" value="1"/>
</dbReference>
<evidence type="ECO:0000256" key="1">
    <source>
        <dbReference type="ARBA" id="ARBA00023180"/>
    </source>
</evidence>
<dbReference type="InterPro" id="IPR007110">
    <property type="entry name" value="Ig-like_dom"/>
</dbReference>
<gene>
    <name evidence="5" type="ORF">QYF61_017578</name>
</gene>
<protein>
    <recommendedName>
        <fullName evidence="4">Ig-like domain-containing protein</fullName>
    </recommendedName>
</protein>
<dbReference type="AlphaFoldDB" id="A0AAN7NG40"/>
<proteinExistence type="predicted"/>
<dbReference type="InterPro" id="IPR011161">
    <property type="entry name" value="MHC_I-like_Ag-recog"/>
</dbReference>
<dbReference type="GO" id="GO:0006955">
    <property type="term" value="P:immune response"/>
    <property type="evidence" value="ECO:0007669"/>
    <property type="project" value="TreeGrafter"/>
</dbReference>
<name>A0AAN7NG40_MYCAM</name>